<evidence type="ECO:0000256" key="1">
    <source>
        <dbReference type="ARBA" id="ARBA00004141"/>
    </source>
</evidence>
<dbReference type="GO" id="GO:0005524">
    <property type="term" value="F:ATP binding"/>
    <property type="evidence" value="ECO:0007669"/>
    <property type="project" value="UniProtKB-KW"/>
</dbReference>
<evidence type="ECO:0000256" key="3">
    <source>
        <dbReference type="ARBA" id="ARBA00022741"/>
    </source>
</evidence>
<feature type="transmembrane region" description="Helical" evidence="8">
    <location>
        <begin position="406"/>
        <end position="429"/>
    </location>
</feature>
<evidence type="ECO:0000256" key="5">
    <source>
        <dbReference type="ARBA" id="ARBA00022989"/>
    </source>
</evidence>
<name>A0A915E7R5_9BILA</name>
<feature type="domain" description="ABC transporter" evidence="9">
    <location>
        <begin position="1235"/>
        <end position="1458"/>
    </location>
</feature>
<sequence length="1570" mass="176009">MGFLSQVCLLLQKELLVIKRSKIWFLCEFALGFLVFLMIYLVLTLGSEGAKGNSYSFEGVHITGDVDDLEREVHNIQSIHKRCCLKFPDRVLAYSSEDTILGRHIMQILEEKYNETFIVKEFQSLKKMEKSLKRDLNETMFCTKYIGGIYFSKINLTEPKLVYKILVPKKSASHWQHTKLSTLLVFGFLSFQFSIENIFLNLTGKEMDFDVFLQRMPMPESRVGGAAMFFKMAPIIWSLILLATMLHTTKNIVDEKEAGIKTYMMVMGLDSTAFYASHFLTGCFKMFIIIGACAGYLSTGLMNVSSSLFVAFSLAYGLSTILFAVLITTIVRRPAAAVMTIILGWIGLIAFNSLLKTSMNDVGFSMLASLNSFTAFKLGINAAGNYETRMEDLGWFNCFAGSTRSFTLGLAFLMLLFDCLCMALMIYYLDCVVPTDDSPRKPMLFFLKFLNPGIGKQVRMEIDDEPDGQNPDTNQEGEKGLNIDDADIDIQRIGQVTVLLGHNGAGKSTTFSALCGATTISSGNVWICQQSVVDNLKECQKQIGYCPQYNPLFAKLTVREHLCLYARLKSNVSEIKTRNLAADIDNLTSQVKLNQKLDVLAQNLSGGMKRKLCVAMSLIGDSRVVLLDEPTAGMDPEARHDVSTLLENAKRNRTVLLTTHYMDEADLLGDRIVIMVKGRVACNGSPEFLKNKFGTGYVLSIVVADESKGKIPFEDYIRKILQIVKKHAPEARVDKISEPEFVIILPVQYKKFFANLFDELENRQAEIYIRSFGLSFNTLEQVFLKVGEASAEQNNEDQVDSSRVLQFAADLFRPALLSRQLLNARRNQIRTFLPIVLSLMFFLIFGMSAKYLRGAKKTERDLSLSIMSEQHPVSIHYFFKQLTNTTKDRLLAIPSDTELHAALLKNAYASPPLGIGAAVFDYNQSVYALFNGGAFHSPPSTLLLISNAVLQKGIDAIQLSLQTYGDTIEEDLINALLDMTSTVLVALVVILAFASMTSTFVMPLVEDRQRRFKHQMTLTKMHICTYWVAVLMWNLLLYAVFCILLALILMTFGWVENCLGAYFILWGFYFWCCVPFVYCASFLFDSAIRAYTALLCWMVVSMVVIIFFSVAGQFISPDLSNTIAYIAAILLPSYSLAKGLTMVTPQCLFMDETELQLWNSLKDTIYPMLISGILFWTILVLLQSKKVSLMYHKFSCRLRRPAYQVICVENEQMDDKDVAKERVIMRTVDDTELQLAVRELYKYYGRFCAVRNLTFGIKHSDCFGLLGVNGAGKTTTFDILTGLSFPSSGCAIVGGLDVVNSPTIGYCPQFDALPLDLTGRETLLLLARLNGFVDAAERVDRVLFAIHMADHANKLVQYYSGGQKRRLSIGITLISKARLIMLDEPTAGIDPTARRHIWQLLLAVRQQNVAILLTSHSMEECEVLCNRIGFMNKGSLVGIGTSQHLKSRFGNSFLLSFTIENPSAATSSFLDSLVVHEFHAFHTHDSPTMSTLHWEIPKNNFSWGQLFHKAQAIADKYPAGLVSCLPLGSETPLIKDFSVTQNSLEQVFLRMAHLDGVERNEQEGGGEQQA</sequence>
<dbReference type="PANTHER" id="PTHR19229">
    <property type="entry name" value="ATP-BINDING CASSETTE TRANSPORTER SUBFAMILY A ABCA"/>
    <property type="match status" value="1"/>
</dbReference>
<feature type="transmembrane region" description="Helical" evidence="8">
    <location>
        <begin position="1090"/>
        <end position="1111"/>
    </location>
</feature>
<dbReference type="Pfam" id="PF12698">
    <property type="entry name" value="ABC2_membrane_3"/>
    <property type="match status" value="2"/>
</dbReference>
<evidence type="ECO:0000259" key="9">
    <source>
        <dbReference type="PROSITE" id="PS50893"/>
    </source>
</evidence>
<protein>
    <submittedName>
        <fullName evidence="11">ABC transporter domain-containing protein</fullName>
    </submittedName>
</protein>
<dbReference type="CDD" id="cd03263">
    <property type="entry name" value="ABC_subfamily_A"/>
    <property type="match status" value="2"/>
</dbReference>
<comment type="subcellular location">
    <subcellularLocation>
        <location evidence="1">Membrane</location>
        <topology evidence="1">Multi-pass membrane protein</topology>
    </subcellularLocation>
</comment>
<feature type="transmembrane region" description="Helical" evidence="8">
    <location>
        <begin position="1164"/>
        <end position="1182"/>
    </location>
</feature>
<dbReference type="InterPro" id="IPR003593">
    <property type="entry name" value="AAA+_ATPase"/>
</dbReference>
<dbReference type="FunFam" id="3.40.50.300:FF:000933">
    <property type="entry name" value="ABC transporter A family member 7"/>
    <property type="match status" value="1"/>
</dbReference>
<dbReference type="WBParaSite" id="jg2956">
    <property type="protein sequence ID" value="jg2956"/>
    <property type="gene ID" value="jg2956"/>
</dbReference>
<dbReference type="FunFam" id="3.40.50.300:FF:001598">
    <property type="entry name" value="ABC transporter ced-7"/>
    <property type="match status" value="1"/>
</dbReference>
<feature type="transmembrane region" description="Helical" evidence="8">
    <location>
        <begin position="367"/>
        <end position="386"/>
    </location>
</feature>
<feature type="transmembrane region" description="Helical" evidence="8">
    <location>
        <begin position="983"/>
        <end position="1005"/>
    </location>
</feature>
<feature type="domain" description="ABC transporter" evidence="9">
    <location>
        <begin position="468"/>
        <end position="702"/>
    </location>
</feature>
<reference evidence="11" key="1">
    <citation type="submission" date="2022-11" db="UniProtKB">
        <authorList>
            <consortium name="WormBaseParasite"/>
        </authorList>
    </citation>
    <scope>IDENTIFICATION</scope>
</reference>
<dbReference type="GO" id="GO:0016020">
    <property type="term" value="C:membrane"/>
    <property type="evidence" value="ECO:0007669"/>
    <property type="project" value="UniProtKB-SubCell"/>
</dbReference>
<proteinExistence type="predicted"/>
<dbReference type="GO" id="GO:0016887">
    <property type="term" value="F:ATP hydrolysis activity"/>
    <property type="evidence" value="ECO:0007669"/>
    <property type="project" value="InterPro"/>
</dbReference>
<evidence type="ECO:0000313" key="11">
    <source>
        <dbReference type="WBParaSite" id="jg2956"/>
    </source>
</evidence>
<dbReference type="InterPro" id="IPR013525">
    <property type="entry name" value="ABC2_TM"/>
</dbReference>
<evidence type="ECO:0000256" key="6">
    <source>
        <dbReference type="ARBA" id="ARBA00023136"/>
    </source>
</evidence>
<feature type="region of interest" description="Disordered" evidence="7">
    <location>
        <begin position="462"/>
        <end position="481"/>
    </location>
</feature>
<feature type="transmembrane region" description="Helical" evidence="8">
    <location>
        <begin position="180"/>
        <end position="203"/>
    </location>
</feature>
<dbReference type="InterPro" id="IPR003439">
    <property type="entry name" value="ABC_transporter-like_ATP-bd"/>
</dbReference>
<evidence type="ECO:0000256" key="7">
    <source>
        <dbReference type="SAM" id="MobiDB-lite"/>
    </source>
</evidence>
<organism evidence="10 11">
    <name type="scientific">Ditylenchus dipsaci</name>
    <dbReference type="NCBI Taxonomy" id="166011"/>
    <lineage>
        <taxon>Eukaryota</taxon>
        <taxon>Metazoa</taxon>
        <taxon>Ecdysozoa</taxon>
        <taxon>Nematoda</taxon>
        <taxon>Chromadorea</taxon>
        <taxon>Rhabditida</taxon>
        <taxon>Tylenchina</taxon>
        <taxon>Tylenchomorpha</taxon>
        <taxon>Sphaerularioidea</taxon>
        <taxon>Anguinidae</taxon>
        <taxon>Anguininae</taxon>
        <taxon>Ditylenchus</taxon>
    </lineage>
</organism>
<dbReference type="Proteomes" id="UP000887574">
    <property type="component" value="Unplaced"/>
</dbReference>
<dbReference type="PROSITE" id="PS50893">
    <property type="entry name" value="ABC_TRANSPORTER_2"/>
    <property type="match status" value="2"/>
</dbReference>
<evidence type="ECO:0000256" key="8">
    <source>
        <dbReference type="SAM" id="Phobius"/>
    </source>
</evidence>
<dbReference type="Pfam" id="PF00005">
    <property type="entry name" value="ABC_tran"/>
    <property type="match status" value="2"/>
</dbReference>
<feature type="transmembrane region" description="Helical" evidence="8">
    <location>
        <begin position="223"/>
        <end position="246"/>
    </location>
</feature>
<feature type="transmembrane region" description="Helical" evidence="8">
    <location>
        <begin position="1025"/>
        <end position="1049"/>
    </location>
</feature>
<dbReference type="SUPFAM" id="SSF52540">
    <property type="entry name" value="P-loop containing nucleoside triphosphate hydrolases"/>
    <property type="match status" value="2"/>
</dbReference>
<feature type="transmembrane region" description="Helical" evidence="8">
    <location>
        <begin position="273"/>
        <end position="297"/>
    </location>
</feature>
<dbReference type="InterPro" id="IPR027417">
    <property type="entry name" value="P-loop_NTPase"/>
</dbReference>
<keyword evidence="5 8" id="KW-1133">Transmembrane helix</keyword>
<keyword evidence="10" id="KW-1185">Reference proteome</keyword>
<evidence type="ECO:0000313" key="10">
    <source>
        <dbReference type="Proteomes" id="UP000887574"/>
    </source>
</evidence>
<dbReference type="GO" id="GO:0140359">
    <property type="term" value="F:ABC-type transporter activity"/>
    <property type="evidence" value="ECO:0007669"/>
    <property type="project" value="InterPro"/>
</dbReference>
<feature type="transmembrane region" description="Helical" evidence="8">
    <location>
        <begin position="1061"/>
        <end position="1084"/>
    </location>
</feature>
<evidence type="ECO:0000256" key="4">
    <source>
        <dbReference type="ARBA" id="ARBA00022840"/>
    </source>
</evidence>
<dbReference type="InterPro" id="IPR017871">
    <property type="entry name" value="ABC_transporter-like_CS"/>
</dbReference>
<keyword evidence="2 8" id="KW-0812">Transmembrane</keyword>
<feature type="transmembrane region" description="Helical" evidence="8">
    <location>
        <begin position="832"/>
        <end position="852"/>
    </location>
</feature>
<dbReference type="PROSITE" id="PS00211">
    <property type="entry name" value="ABC_TRANSPORTER_1"/>
    <property type="match status" value="2"/>
</dbReference>
<dbReference type="PANTHER" id="PTHR19229:SF271">
    <property type="entry name" value="ABC TRANSPORTER CED-7"/>
    <property type="match status" value="1"/>
</dbReference>
<dbReference type="InterPro" id="IPR026082">
    <property type="entry name" value="ABCA"/>
</dbReference>
<feature type="transmembrane region" description="Helical" evidence="8">
    <location>
        <begin position="1123"/>
        <end position="1144"/>
    </location>
</feature>
<dbReference type="SMART" id="SM00382">
    <property type="entry name" value="AAA"/>
    <property type="match status" value="2"/>
</dbReference>
<keyword evidence="3" id="KW-0547">Nucleotide-binding</keyword>
<feature type="transmembrane region" description="Helical" evidence="8">
    <location>
        <begin position="23"/>
        <end position="43"/>
    </location>
</feature>
<keyword evidence="4" id="KW-0067">ATP-binding</keyword>
<evidence type="ECO:0000256" key="2">
    <source>
        <dbReference type="ARBA" id="ARBA00022692"/>
    </source>
</evidence>
<dbReference type="Gene3D" id="3.40.50.300">
    <property type="entry name" value="P-loop containing nucleotide triphosphate hydrolases"/>
    <property type="match status" value="2"/>
</dbReference>
<feature type="transmembrane region" description="Helical" evidence="8">
    <location>
        <begin position="309"/>
        <end position="328"/>
    </location>
</feature>
<keyword evidence="6 8" id="KW-0472">Membrane</keyword>
<accession>A0A915E7R5</accession>
<feature type="transmembrane region" description="Helical" evidence="8">
    <location>
        <begin position="335"/>
        <end position="355"/>
    </location>
</feature>